<dbReference type="AlphaFoldDB" id="A0A381Y7A3"/>
<organism evidence="3">
    <name type="scientific">marine metagenome</name>
    <dbReference type="NCBI Taxonomy" id="408172"/>
    <lineage>
        <taxon>unclassified sequences</taxon>
        <taxon>metagenomes</taxon>
        <taxon>ecological metagenomes</taxon>
    </lineage>
</organism>
<proteinExistence type="inferred from homology"/>
<evidence type="ECO:0000256" key="1">
    <source>
        <dbReference type="ARBA" id="ARBA00010566"/>
    </source>
</evidence>
<dbReference type="PANTHER" id="PTHR11739">
    <property type="entry name" value="CITRATE SYNTHASE"/>
    <property type="match status" value="1"/>
</dbReference>
<dbReference type="InterPro" id="IPR036969">
    <property type="entry name" value="Citrate_synthase_sf"/>
</dbReference>
<dbReference type="GO" id="GO:0005975">
    <property type="term" value="P:carbohydrate metabolic process"/>
    <property type="evidence" value="ECO:0007669"/>
    <property type="project" value="TreeGrafter"/>
</dbReference>
<name>A0A381Y7A3_9ZZZZ</name>
<evidence type="ECO:0008006" key="4">
    <source>
        <dbReference type="Google" id="ProtNLM"/>
    </source>
</evidence>
<feature type="non-terminal residue" evidence="3">
    <location>
        <position position="121"/>
    </location>
</feature>
<comment type="similarity">
    <text evidence="1">Belongs to the citrate synthase family.</text>
</comment>
<dbReference type="Pfam" id="PF00285">
    <property type="entry name" value="Citrate_synt"/>
    <property type="match status" value="1"/>
</dbReference>
<dbReference type="InterPro" id="IPR002020">
    <property type="entry name" value="Citrate_synthase"/>
</dbReference>
<accession>A0A381Y7A3</accession>
<dbReference type="GO" id="GO:0046912">
    <property type="term" value="F:acyltransferase activity, acyl groups converted into alkyl on transfer"/>
    <property type="evidence" value="ECO:0007669"/>
    <property type="project" value="InterPro"/>
</dbReference>
<dbReference type="InterPro" id="IPR016142">
    <property type="entry name" value="Citrate_synth-like_lrg_a-sub"/>
</dbReference>
<protein>
    <recommendedName>
        <fullName evidence="4">Citrate synthase</fullName>
    </recommendedName>
</protein>
<dbReference type="GO" id="GO:0006099">
    <property type="term" value="P:tricarboxylic acid cycle"/>
    <property type="evidence" value="ECO:0007669"/>
    <property type="project" value="TreeGrafter"/>
</dbReference>
<dbReference type="Gene3D" id="1.10.580.10">
    <property type="entry name" value="Citrate Synthase, domain 1"/>
    <property type="match status" value="1"/>
</dbReference>
<reference evidence="3" key="1">
    <citation type="submission" date="2018-05" db="EMBL/GenBank/DDBJ databases">
        <authorList>
            <person name="Lanie J.A."/>
            <person name="Ng W.-L."/>
            <person name="Kazmierczak K.M."/>
            <person name="Andrzejewski T.M."/>
            <person name="Davidsen T.M."/>
            <person name="Wayne K.J."/>
            <person name="Tettelin H."/>
            <person name="Glass J.I."/>
            <person name="Rusch D."/>
            <person name="Podicherti R."/>
            <person name="Tsui H.-C.T."/>
            <person name="Winkler M.E."/>
        </authorList>
    </citation>
    <scope>NUCLEOTIDE SEQUENCE</scope>
</reference>
<dbReference type="GO" id="GO:0005829">
    <property type="term" value="C:cytosol"/>
    <property type="evidence" value="ECO:0007669"/>
    <property type="project" value="TreeGrafter"/>
</dbReference>
<dbReference type="EMBL" id="UINC01017551">
    <property type="protein sequence ID" value="SVA72904.1"/>
    <property type="molecule type" value="Genomic_DNA"/>
</dbReference>
<sequence>MDCRALAVTSRSEASTALPEPTKGLAGIVAADTTLSFIDGEKGILKYCGYAIDDLAASSSFEEVVCLLYDRELPSPERLAAMRARIGAARVLPSEVKQVIEQLAGSTSPMSTLRTVVSALG</sequence>
<keyword evidence="2" id="KW-0808">Transferase</keyword>
<dbReference type="PANTHER" id="PTHR11739:SF4">
    <property type="entry name" value="CITRATE SYNTHASE, PEROXISOMAL"/>
    <property type="match status" value="1"/>
</dbReference>
<evidence type="ECO:0000313" key="3">
    <source>
        <dbReference type="EMBL" id="SVA72904.1"/>
    </source>
</evidence>
<evidence type="ECO:0000256" key="2">
    <source>
        <dbReference type="ARBA" id="ARBA00022679"/>
    </source>
</evidence>
<dbReference type="SUPFAM" id="SSF48256">
    <property type="entry name" value="Citrate synthase"/>
    <property type="match status" value="1"/>
</dbReference>
<gene>
    <name evidence="3" type="ORF">METZ01_LOCUS125758</name>
</gene>